<name>A0ABS6S3M3_9BACT</name>
<sequence length="214" mass="25370">MHVWTYWEGESWPHIDLCLETATRRLALTNVEFHLLAPETVEGYLSPGLLHERYKEIPQIGPKVSAIRAALLAKYGGWWWDADTIVLRSPEKLMQKYPNANVLYMTWTRLPLRILNGYIYAKAGSEPALLWLERINYLLEHDFETATKWLELGEKVITPLFRDRLDCVEVDRRLFLPIDFDTDPYVFFREGDFRDYLRDDALQRLKEQLRLVVR</sequence>
<organism evidence="1 2">
    <name type="scientific">Candidatus Magnetobacterium casense</name>
    <dbReference type="NCBI Taxonomy" id="1455061"/>
    <lineage>
        <taxon>Bacteria</taxon>
        <taxon>Pseudomonadati</taxon>
        <taxon>Nitrospirota</taxon>
        <taxon>Thermodesulfovibrionia</taxon>
        <taxon>Thermodesulfovibrionales</taxon>
        <taxon>Candidatus Magnetobacteriaceae</taxon>
        <taxon>Candidatus Magnetobacterium</taxon>
    </lineage>
</organism>
<comment type="caution">
    <text evidence="1">The sequence shown here is derived from an EMBL/GenBank/DDBJ whole genome shotgun (WGS) entry which is preliminary data.</text>
</comment>
<proteinExistence type="predicted"/>
<gene>
    <name evidence="1" type="ORF">HWQ67_17950</name>
</gene>
<reference evidence="1 2" key="1">
    <citation type="journal article" date="2020" name="J Geophys Res Biogeosci">
        <title>Magnetotaxis as an Adaptation to Enable Bacterial Shuttling of Microbial Sulfur and Sulfur Cycling Across Aquatic Oxic#Anoxic Interfaces.</title>
        <authorList>
            <person name="Li J."/>
            <person name="Liu P."/>
            <person name="Wang J."/>
            <person name="Roberts A.P."/>
            <person name="Pan Y."/>
        </authorList>
    </citation>
    <scope>NUCLEOTIDE SEQUENCE [LARGE SCALE GENOMIC DNA]</scope>
    <source>
        <strain evidence="1 2">MYR-1_YQ</strain>
    </source>
</reference>
<evidence type="ECO:0000313" key="1">
    <source>
        <dbReference type="EMBL" id="MBV6343459.1"/>
    </source>
</evidence>
<evidence type="ECO:0000313" key="2">
    <source>
        <dbReference type="Proteomes" id="UP001196980"/>
    </source>
</evidence>
<dbReference type="RefSeq" id="WP_218254076.1">
    <property type="nucleotide sequence ID" value="NZ_JABXWD010000605.1"/>
</dbReference>
<dbReference type="Proteomes" id="UP001196980">
    <property type="component" value="Unassembled WGS sequence"/>
</dbReference>
<protein>
    <recommendedName>
        <fullName evidence="3">Capsular polysaccharide synthesis protein</fullName>
    </recommendedName>
</protein>
<dbReference type="EMBL" id="JABXWD010000605">
    <property type="protein sequence ID" value="MBV6343459.1"/>
    <property type="molecule type" value="Genomic_DNA"/>
</dbReference>
<evidence type="ECO:0008006" key="3">
    <source>
        <dbReference type="Google" id="ProtNLM"/>
    </source>
</evidence>
<keyword evidence="2" id="KW-1185">Reference proteome</keyword>
<accession>A0ABS6S3M3</accession>